<organism evidence="6 7">
    <name type="scientific">Belliella marina</name>
    <dbReference type="NCBI Taxonomy" id="1644146"/>
    <lineage>
        <taxon>Bacteria</taxon>
        <taxon>Pseudomonadati</taxon>
        <taxon>Bacteroidota</taxon>
        <taxon>Cytophagia</taxon>
        <taxon>Cytophagales</taxon>
        <taxon>Cyclobacteriaceae</taxon>
        <taxon>Belliella</taxon>
    </lineage>
</organism>
<keyword evidence="4 5" id="KW-0472">Membrane</keyword>
<evidence type="ECO:0000313" key="7">
    <source>
        <dbReference type="Proteomes" id="UP001597361"/>
    </source>
</evidence>
<keyword evidence="3 5" id="KW-1133">Transmembrane helix</keyword>
<feature type="transmembrane region" description="Helical" evidence="5">
    <location>
        <begin position="99"/>
        <end position="116"/>
    </location>
</feature>
<keyword evidence="7" id="KW-1185">Reference proteome</keyword>
<evidence type="ECO:0000256" key="2">
    <source>
        <dbReference type="ARBA" id="ARBA00022692"/>
    </source>
</evidence>
<feature type="transmembrane region" description="Helical" evidence="5">
    <location>
        <begin position="46"/>
        <end position="64"/>
    </location>
</feature>
<dbReference type="Pfam" id="PF13564">
    <property type="entry name" value="DoxX_2"/>
    <property type="match status" value="1"/>
</dbReference>
<evidence type="ECO:0000256" key="3">
    <source>
        <dbReference type="ARBA" id="ARBA00022989"/>
    </source>
</evidence>
<evidence type="ECO:0000313" key="6">
    <source>
        <dbReference type="EMBL" id="MFD2036395.1"/>
    </source>
</evidence>
<dbReference type="InterPro" id="IPR032808">
    <property type="entry name" value="DoxX"/>
</dbReference>
<name>A0ABW4VS29_9BACT</name>
<feature type="transmembrane region" description="Helical" evidence="5">
    <location>
        <begin position="76"/>
        <end position="93"/>
    </location>
</feature>
<protein>
    <submittedName>
        <fullName evidence="6">DoxX family protein</fullName>
    </submittedName>
</protein>
<evidence type="ECO:0000256" key="5">
    <source>
        <dbReference type="SAM" id="Phobius"/>
    </source>
</evidence>
<dbReference type="EMBL" id="JBHUHR010000043">
    <property type="protein sequence ID" value="MFD2036395.1"/>
    <property type="molecule type" value="Genomic_DNA"/>
</dbReference>
<comment type="subcellular location">
    <subcellularLocation>
        <location evidence="1">Membrane</location>
        <topology evidence="1">Multi-pass membrane protein</topology>
    </subcellularLocation>
</comment>
<evidence type="ECO:0000256" key="1">
    <source>
        <dbReference type="ARBA" id="ARBA00004141"/>
    </source>
</evidence>
<sequence length="128" mass="14614">MKKNKIIFWTATIIIALWEAVMPVSTWILAPEYMTFGTKALGYPDYFAYSLTVAKVFGVIAIIYSKTPNTIKEWAYAGLSFTLIFAFLSHLFVDKNIGYMLMPLAFLGILAVSYFYKDKIQNNKLKSK</sequence>
<reference evidence="7" key="1">
    <citation type="journal article" date="2019" name="Int. J. Syst. Evol. Microbiol.">
        <title>The Global Catalogue of Microorganisms (GCM) 10K type strain sequencing project: providing services to taxonomists for standard genome sequencing and annotation.</title>
        <authorList>
            <consortium name="The Broad Institute Genomics Platform"/>
            <consortium name="The Broad Institute Genome Sequencing Center for Infectious Disease"/>
            <person name="Wu L."/>
            <person name="Ma J."/>
        </authorList>
    </citation>
    <scope>NUCLEOTIDE SEQUENCE [LARGE SCALE GENOMIC DNA]</scope>
    <source>
        <strain evidence="7">CGMCC 1.15180</strain>
    </source>
</reference>
<proteinExistence type="predicted"/>
<accession>A0ABW4VS29</accession>
<dbReference type="Proteomes" id="UP001597361">
    <property type="component" value="Unassembled WGS sequence"/>
</dbReference>
<gene>
    <name evidence="6" type="ORF">ACFSKL_16440</name>
</gene>
<keyword evidence="2 5" id="KW-0812">Transmembrane</keyword>
<dbReference type="RefSeq" id="WP_376887426.1">
    <property type="nucleotide sequence ID" value="NZ_JBHUHR010000043.1"/>
</dbReference>
<feature type="transmembrane region" description="Helical" evidence="5">
    <location>
        <begin position="7"/>
        <end position="30"/>
    </location>
</feature>
<evidence type="ECO:0000256" key="4">
    <source>
        <dbReference type="ARBA" id="ARBA00023136"/>
    </source>
</evidence>
<comment type="caution">
    <text evidence="6">The sequence shown here is derived from an EMBL/GenBank/DDBJ whole genome shotgun (WGS) entry which is preliminary data.</text>
</comment>